<reference evidence="1 2" key="1">
    <citation type="submission" date="2019-02" db="EMBL/GenBank/DDBJ databases">
        <title>Planctomycetal bacteria perform biofilm scaping via a novel small molecule.</title>
        <authorList>
            <person name="Jeske O."/>
            <person name="Boedeker C."/>
            <person name="Wiegand S."/>
            <person name="Breitling P."/>
            <person name="Kallscheuer N."/>
            <person name="Jogler M."/>
            <person name="Rohde M."/>
            <person name="Petersen J."/>
            <person name="Medema M.H."/>
            <person name="Surup F."/>
            <person name="Jogler C."/>
        </authorList>
    </citation>
    <scope>NUCLEOTIDE SEQUENCE [LARGE SCALE GENOMIC DNA]</scope>
    <source>
        <strain evidence="1 2">Mal15</strain>
    </source>
</reference>
<evidence type="ECO:0000313" key="1">
    <source>
        <dbReference type="EMBL" id="QEF98773.1"/>
    </source>
</evidence>
<dbReference type="KEGG" id="smam:Mal15_28290"/>
<organism evidence="1 2">
    <name type="scientific">Stieleria maiorica</name>
    <dbReference type="NCBI Taxonomy" id="2795974"/>
    <lineage>
        <taxon>Bacteria</taxon>
        <taxon>Pseudomonadati</taxon>
        <taxon>Planctomycetota</taxon>
        <taxon>Planctomycetia</taxon>
        <taxon>Pirellulales</taxon>
        <taxon>Pirellulaceae</taxon>
        <taxon>Stieleria</taxon>
    </lineage>
</organism>
<dbReference type="AlphaFoldDB" id="A0A5B9MDC2"/>
<accession>A0A5B9MDC2</accession>
<protein>
    <submittedName>
        <fullName evidence="1">Uncharacterized protein</fullName>
    </submittedName>
</protein>
<dbReference type="SUPFAM" id="SSF53383">
    <property type="entry name" value="PLP-dependent transferases"/>
    <property type="match status" value="1"/>
</dbReference>
<sequence length="506" mass="55080">MWQRDLNQSYADLITAGCDSRLVPGSDGLNRYGCSVSPRRQFALGSCSCSSPSPRGVAAAEQLLAQLQSSNARSSMVDQTLGEVRSCLRTHLQLPDDADIALTPSGTDAELLAVTLADRDPSRSIVNIVVGPGEVGSGTLRAASGQHYDDRVPHGDRVVPGSPVDAGLSRRIRPETVQIRHSDGKIRTATEIDAEIHQRVTAAVADGHQVLLHAVAHSKTGVFAPRLRVLDLIRSHLHRDVVVLIDAAQARLGRGFATVGYRALLERGFMINVTGSKFFGGPPFSAALLVPKSMQIERRSRGIPSALGSYFSRAEMPASWTAIRNSLDPWINLPALLRWKAAAAEITSFASIGTRPLNEIVARFADSTVRHHSSRPEIELCDPFDHRDSDWADGDSEPYPTVFSFFVNDGTNRLDKQALSRLHRSVNDAQNSMPIHLGQPVTLAPGHHVLRIALGAPLVTQIAHDSQWGNDLEARLDRLDDRISRVADCLATESRKLHPTQDQVRG</sequence>
<dbReference type="EMBL" id="CP036264">
    <property type="protein sequence ID" value="QEF98773.1"/>
    <property type="molecule type" value="Genomic_DNA"/>
</dbReference>
<dbReference type="Proteomes" id="UP000321353">
    <property type="component" value="Chromosome"/>
</dbReference>
<proteinExistence type="predicted"/>
<dbReference type="Gene3D" id="3.40.640.10">
    <property type="entry name" value="Type I PLP-dependent aspartate aminotransferase-like (Major domain)"/>
    <property type="match status" value="1"/>
</dbReference>
<gene>
    <name evidence="1" type="ORF">Mal15_28290</name>
</gene>
<keyword evidence="2" id="KW-1185">Reference proteome</keyword>
<dbReference type="RefSeq" id="WP_147868268.1">
    <property type="nucleotide sequence ID" value="NZ_CP036264.1"/>
</dbReference>
<dbReference type="InterPro" id="IPR015424">
    <property type="entry name" value="PyrdxlP-dep_Trfase"/>
</dbReference>
<evidence type="ECO:0000313" key="2">
    <source>
        <dbReference type="Proteomes" id="UP000321353"/>
    </source>
</evidence>
<dbReference type="InterPro" id="IPR015421">
    <property type="entry name" value="PyrdxlP-dep_Trfase_major"/>
</dbReference>
<name>A0A5B9MDC2_9BACT</name>